<gene>
    <name evidence="1" type="ORF">EXE30_05195</name>
</gene>
<dbReference type="RefSeq" id="WP_130161492.1">
    <property type="nucleotide sequence ID" value="NZ_SGIM01000003.1"/>
</dbReference>
<keyword evidence="2" id="KW-1185">Reference proteome</keyword>
<evidence type="ECO:0000313" key="2">
    <source>
        <dbReference type="Proteomes" id="UP000292110"/>
    </source>
</evidence>
<organism evidence="1 2">
    <name type="scientific">Acinetobacter halotolerans</name>
    <dbReference type="NCBI Taxonomy" id="1752076"/>
    <lineage>
        <taxon>Bacteria</taxon>
        <taxon>Pseudomonadati</taxon>
        <taxon>Pseudomonadota</taxon>
        <taxon>Gammaproteobacteria</taxon>
        <taxon>Moraxellales</taxon>
        <taxon>Moraxellaceae</taxon>
        <taxon>Acinetobacter</taxon>
    </lineage>
</organism>
<name>A0A4Q6XAW7_9GAMM</name>
<protein>
    <submittedName>
        <fullName evidence="1">Uncharacterized protein</fullName>
    </submittedName>
</protein>
<comment type="caution">
    <text evidence="1">The sequence shown here is derived from an EMBL/GenBank/DDBJ whole genome shotgun (WGS) entry which is preliminary data.</text>
</comment>
<dbReference type="Proteomes" id="UP000292110">
    <property type="component" value="Unassembled WGS sequence"/>
</dbReference>
<proteinExistence type="predicted"/>
<evidence type="ECO:0000313" key="1">
    <source>
        <dbReference type="EMBL" id="RZF54621.1"/>
    </source>
</evidence>
<accession>A0A4Q6XAW7</accession>
<sequence>MIEIMTLVIALLSLIVTYIVYYNNTVGDVVVYAQVDLGRPSLINLVIHNIGKGIAKNISFICPDGVPSHAYGISGLTEPKKNYESGAFVNGLPILFPDEKLIFSWGQFGGLKEALNGKPLELTVVFESRTALQIFKRKIKNKLSIDPTAFEGVDISTPVFENEVKKSLKEISASLKKMAS</sequence>
<reference evidence="1 2" key="1">
    <citation type="submission" date="2019-02" db="EMBL/GenBank/DDBJ databases">
        <title>The draft genome of Acinetobacter halotolerans strain JCM 31009.</title>
        <authorList>
            <person name="Qin J."/>
            <person name="Feng Y."/>
            <person name="Nemec A."/>
            <person name="Zong Z."/>
        </authorList>
    </citation>
    <scope>NUCLEOTIDE SEQUENCE [LARGE SCALE GENOMIC DNA]</scope>
    <source>
        <strain evidence="1 2">JCM 31009</strain>
    </source>
</reference>
<dbReference type="EMBL" id="SGIM01000003">
    <property type="protein sequence ID" value="RZF54621.1"/>
    <property type="molecule type" value="Genomic_DNA"/>
</dbReference>
<dbReference type="AlphaFoldDB" id="A0A4Q6XAW7"/>